<accession>A0ABU6ZPP8</accession>
<feature type="non-terminal residue" evidence="1">
    <location>
        <position position="1"/>
    </location>
</feature>
<organism evidence="1 2">
    <name type="scientific">Stylosanthes scabra</name>
    <dbReference type="NCBI Taxonomy" id="79078"/>
    <lineage>
        <taxon>Eukaryota</taxon>
        <taxon>Viridiplantae</taxon>
        <taxon>Streptophyta</taxon>
        <taxon>Embryophyta</taxon>
        <taxon>Tracheophyta</taxon>
        <taxon>Spermatophyta</taxon>
        <taxon>Magnoliopsida</taxon>
        <taxon>eudicotyledons</taxon>
        <taxon>Gunneridae</taxon>
        <taxon>Pentapetalae</taxon>
        <taxon>rosids</taxon>
        <taxon>fabids</taxon>
        <taxon>Fabales</taxon>
        <taxon>Fabaceae</taxon>
        <taxon>Papilionoideae</taxon>
        <taxon>50 kb inversion clade</taxon>
        <taxon>dalbergioids sensu lato</taxon>
        <taxon>Dalbergieae</taxon>
        <taxon>Pterocarpus clade</taxon>
        <taxon>Stylosanthes</taxon>
    </lineage>
</organism>
<sequence>QFILKDRVTVDTLQKYCKKEYMSNIDEGLQKGEFLQEMLEHESFYKYKTPFRPQISDYTFVDTLKTGEQASGS</sequence>
<keyword evidence="2" id="KW-1185">Reference proteome</keyword>
<evidence type="ECO:0000313" key="1">
    <source>
        <dbReference type="EMBL" id="MED6223922.1"/>
    </source>
</evidence>
<name>A0ABU6ZPP8_9FABA</name>
<protein>
    <submittedName>
        <fullName evidence="1">Uncharacterized protein</fullName>
    </submittedName>
</protein>
<dbReference type="Proteomes" id="UP001341840">
    <property type="component" value="Unassembled WGS sequence"/>
</dbReference>
<reference evidence="1 2" key="1">
    <citation type="journal article" date="2023" name="Plants (Basel)">
        <title>Bridging the Gap: Combining Genomics and Transcriptomics Approaches to Understand Stylosanthes scabra, an Orphan Legume from the Brazilian Caatinga.</title>
        <authorList>
            <person name="Ferreira-Neto J.R.C."/>
            <person name="da Silva M.D."/>
            <person name="Binneck E."/>
            <person name="de Melo N.F."/>
            <person name="da Silva R.H."/>
            <person name="de Melo A.L.T.M."/>
            <person name="Pandolfi V."/>
            <person name="Bustamante F.O."/>
            <person name="Brasileiro-Vidal A.C."/>
            <person name="Benko-Iseppon A.M."/>
        </authorList>
    </citation>
    <scope>NUCLEOTIDE SEQUENCE [LARGE SCALE GENOMIC DNA]</scope>
    <source>
        <tissue evidence="1">Leaves</tissue>
    </source>
</reference>
<proteinExistence type="predicted"/>
<comment type="caution">
    <text evidence="1">The sequence shown here is derived from an EMBL/GenBank/DDBJ whole genome shotgun (WGS) entry which is preliminary data.</text>
</comment>
<dbReference type="EMBL" id="JASCZI010272962">
    <property type="protein sequence ID" value="MED6223922.1"/>
    <property type="molecule type" value="Genomic_DNA"/>
</dbReference>
<evidence type="ECO:0000313" key="2">
    <source>
        <dbReference type="Proteomes" id="UP001341840"/>
    </source>
</evidence>
<gene>
    <name evidence="1" type="ORF">PIB30_078861</name>
</gene>